<evidence type="ECO:0000313" key="1">
    <source>
        <dbReference type="EMBL" id="ODQ67243.1"/>
    </source>
</evidence>
<keyword evidence="2" id="KW-1185">Reference proteome</keyword>
<proteinExistence type="predicted"/>
<accession>A0A1E3PP81</accession>
<sequence>MYHMDTSVFNYQQYPTNNGNSRAHLGLGFKPTPTTQARSAYQKSNILITKERTGGSNTGDDMSGSNQRLTFKDARSQSSQALFGSQLSDMMDFNLSHHANPKSWDGSATGLDKKSDALYSLDDSGMQAYAMFSGELDSLADSDPLLYHDINHTAGSGSDLAAKSNSQEFYNPMELHLAADFFPSSQDTDYDIEFDVGNNIPTTDNIHNDDHAVIEARKLFAYSKSSSASCCSLSGL</sequence>
<feature type="non-terminal residue" evidence="1">
    <location>
        <position position="236"/>
    </location>
</feature>
<dbReference type="Proteomes" id="UP000095009">
    <property type="component" value="Unassembled WGS sequence"/>
</dbReference>
<organism evidence="1 2">
    <name type="scientific">Nadsonia fulvescens var. elongata DSM 6958</name>
    <dbReference type="NCBI Taxonomy" id="857566"/>
    <lineage>
        <taxon>Eukaryota</taxon>
        <taxon>Fungi</taxon>
        <taxon>Dikarya</taxon>
        <taxon>Ascomycota</taxon>
        <taxon>Saccharomycotina</taxon>
        <taxon>Dipodascomycetes</taxon>
        <taxon>Dipodascales</taxon>
        <taxon>Dipodascales incertae sedis</taxon>
        <taxon>Nadsonia</taxon>
    </lineage>
</organism>
<reference evidence="1 2" key="1">
    <citation type="journal article" date="2016" name="Proc. Natl. Acad. Sci. U.S.A.">
        <title>Comparative genomics of biotechnologically important yeasts.</title>
        <authorList>
            <person name="Riley R."/>
            <person name="Haridas S."/>
            <person name="Wolfe K.H."/>
            <person name="Lopes M.R."/>
            <person name="Hittinger C.T."/>
            <person name="Goeker M."/>
            <person name="Salamov A.A."/>
            <person name="Wisecaver J.H."/>
            <person name="Long T.M."/>
            <person name="Calvey C.H."/>
            <person name="Aerts A.L."/>
            <person name="Barry K.W."/>
            <person name="Choi C."/>
            <person name="Clum A."/>
            <person name="Coughlan A.Y."/>
            <person name="Deshpande S."/>
            <person name="Douglass A.P."/>
            <person name="Hanson S.J."/>
            <person name="Klenk H.-P."/>
            <person name="LaButti K.M."/>
            <person name="Lapidus A."/>
            <person name="Lindquist E.A."/>
            <person name="Lipzen A.M."/>
            <person name="Meier-Kolthoff J.P."/>
            <person name="Ohm R.A."/>
            <person name="Otillar R.P."/>
            <person name="Pangilinan J.L."/>
            <person name="Peng Y."/>
            <person name="Rokas A."/>
            <person name="Rosa C.A."/>
            <person name="Scheuner C."/>
            <person name="Sibirny A.A."/>
            <person name="Slot J.C."/>
            <person name="Stielow J.B."/>
            <person name="Sun H."/>
            <person name="Kurtzman C.P."/>
            <person name="Blackwell M."/>
            <person name="Grigoriev I.V."/>
            <person name="Jeffries T.W."/>
        </authorList>
    </citation>
    <scope>NUCLEOTIDE SEQUENCE [LARGE SCALE GENOMIC DNA]</scope>
    <source>
        <strain evidence="1 2">DSM 6958</strain>
    </source>
</reference>
<evidence type="ECO:0000313" key="2">
    <source>
        <dbReference type="Proteomes" id="UP000095009"/>
    </source>
</evidence>
<protein>
    <submittedName>
        <fullName evidence="1">Uncharacterized protein</fullName>
    </submittedName>
</protein>
<dbReference type="AlphaFoldDB" id="A0A1E3PP81"/>
<gene>
    <name evidence="1" type="ORF">NADFUDRAFT_45410</name>
</gene>
<name>A0A1E3PP81_9ASCO</name>
<dbReference type="EMBL" id="KV454407">
    <property type="protein sequence ID" value="ODQ67243.1"/>
    <property type="molecule type" value="Genomic_DNA"/>
</dbReference>